<evidence type="ECO:0000313" key="2">
    <source>
        <dbReference type="EMBL" id="KAJ1145559.1"/>
    </source>
</evidence>
<accession>A0AAV7QYH9</accession>
<dbReference type="Proteomes" id="UP001066276">
    <property type="component" value="Chromosome 6"/>
</dbReference>
<reference evidence="2" key="1">
    <citation type="journal article" date="2022" name="bioRxiv">
        <title>Sequencing and chromosome-scale assembly of the giantPleurodeles waltlgenome.</title>
        <authorList>
            <person name="Brown T."/>
            <person name="Elewa A."/>
            <person name="Iarovenko S."/>
            <person name="Subramanian E."/>
            <person name="Araus A.J."/>
            <person name="Petzold A."/>
            <person name="Susuki M."/>
            <person name="Suzuki K.-i.T."/>
            <person name="Hayashi T."/>
            <person name="Toyoda A."/>
            <person name="Oliveira C."/>
            <person name="Osipova E."/>
            <person name="Leigh N.D."/>
            <person name="Simon A."/>
            <person name="Yun M.H."/>
        </authorList>
    </citation>
    <scope>NUCLEOTIDE SEQUENCE</scope>
    <source>
        <strain evidence="2">20211129_DDA</strain>
        <tissue evidence="2">Liver</tissue>
    </source>
</reference>
<feature type="non-terminal residue" evidence="2">
    <location>
        <position position="1"/>
    </location>
</feature>
<dbReference type="EMBL" id="JANPWB010000010">
    <property type="protein sequence ID" value="KAJ1145559.1"/>
    <property type="molecule type" value="Genomic_DNA"/>
</dbReference>
<sequence>RRQRQRQTLDVRVPGSSRSRGGECAGHDPTDRRGAGAGTVEALGGVFNRRFDRRAVIALVPQPRPCS</sequence>
<feature type="compositionally biased region" description="Basic and acidic residues" evidence="1">
    <location>
        <begin position="25"/>
        <end position="34"/>
    </location>
</feature>
<proteinExistence type="predicted"/>
<dbReference type="AlphaFoldDB" id="A0AAV7QYH9"/>
<gene>
    <name evidence="2" type="ORF">NDU88_011845</name>
</gene>
<name>A0AAV7QYH9_PLEWA</name>
<evidence type="ECO:0000256" key="1">
    <source>
        <dbReference type="SAM" id="MobiDB-lite"/>
    </source>
</evidence>
<evidence type="ECO:0000313" key="3">
    <source>
        <dbReference type="Proteomes" id="UP001066276"/>
    </source>
</evidence>
<protein>
    <submittedName>
        <fullName evidence="2">Uncharacterized protein</fullName>
    </submittedName>
</protein>
<keyword evidence="3" id="KW-1185">Reference proteome</keyword>
<comment type="caution">
    <text evidence="2">The sequence shown here is derived from an EMBL/GenBank/DDBJ whole genome shotgun (WGS) entry which is preliminary data.</text>
</comment>
<organism evidence="2 3">
    <name type="scientific">Pleurodeles waltl</name>
    <name type="common">Iberian ribbed newt</name>
    <dbReference type="NCBI Taxonomy" id="8319"/>
    <lineage>
        <taxon>Eukaryota</taxon>
        <taxon>Metazoa</taxon>
        <taxon>Chordata</taxon>
        <taxon>Craniata</taxon>
        <taxon>Vertebrata</taxon>
        <taxon>Euteleostomi</taxon>
        <taxon>Amphibia</taxon>
        <taxon>Batrachia</taxon>
        <taxon>Caudata</taxon>
        <taxon>Salamandroidea</taxon>
        <taxon>Salamandridae</taxon>
        <taxon>Pleurodelinae</taxon>
        <taxon>Pleurodeles</taxon>
    </lineage>
</organism>
<feature type="region of interest" description="Disordered" evidence="1">
    <location>
        <begin position="1"/>
        <end position="37"/>
    </location>
</feature>